<sequence length="72" mass="7564">GAIGMVTVSIHYGKALHSPLLERGYSQGGTIKVAHPPVKVSAGMMVTKAGKNKGIVYFSLMDFICRLKSASG</sequence>
<comment type="caution">
    <text evidence="1">The sequence shown here is derived from an EMBL/GenBank/DDBJ whole genome shotgun (WGS) entry which is preliminary data.</text>
</comment>
<feature type="non-terminal residue" evidence="1">
    <location>
        <position position="1"/>
    </location>
</feature>
<name>X1GK14_9ZZZZ</name>
<organism evidence="1">
    <name type="scientific">marine sediment metagenome</name>
    <dbReference type="NCBI Taxonomy" id="412755"/>
    <lineage>
        <taxon>unclassified sequences</taxon>
        <taxon>metagenomes</taxon>
        <taxon>ecological metagenomes</taxon>
    </lineage>
</organism>
<dbReference type="AlphaFoldDB" id="X1GK14"/>
<gene>
    <name evidence="1" type="ORF">S03H2_40546</name>
</gene>
<protein>
    <submittedName>
        <fullName evidence="1">Uncharacterized protein</fullName>
    </submittedName>
</protein>
<reference evidence="1" key="1">
    <citation type="journal article" date="2014" name="Front. Microbiol.">
        <title>High frequency of phylogenetically diverse reductive dehalogenase-homologous genes in deep subseafloor sedimentary metagenomes.</title>
        <authorList>
            <person name="Kawai M."/>
            <person name="Futagami T."/>
            <person name="Toyoda A."/>
            <person name="Takaki Y."/>
            <person name="Nishi S."/>
            <person name="Hori S."/>
            <person name="Arai W."/>
            <person name="Tsubouchi T."/>
            <person name="Morono Y."/>
            <person name="Uchiyama I."/>
            <person name="Ito T."/>
            <person name="Fujiyama A."/>
            <person name="Inagaki F."/>
            <person name="Takami H."/>
        </authorList>
    </citation>
    <scope>NUCLEOTIDE SEQUENCE</scope>
    <source>
        <strain evidence="1">Expedition CK06-06</strain>
    </source>
</reference>
<accession>X1GK14</accession>
<evidence type="ECO:0000313" key="1">
    <source>
        <dbReference type="EMBL" id="GAH57492.1"/>
    </source>
</evidence>
<proteinExistence type="predicted"/>
<dbReference type="EMBL" id="BARU01025145">
    <property type="protein sequence ID" value="GAH57492.1"/>
    <property type="molecule type" value="Genomic_DNA"/>
</dbReference>